<evidence type="ECO:0000256" key="5">
    <source>
        <dbReference type="SAM" id="Phobius"/>
    </source>
</evidence>
<dbReference type="GO" id="GO:0016020">
    <property type="term" value="C:membrane"/>
    <property type="evidence" value="ECO:0007669"/>
    <property type="project" value="UniProtKB-SubCell"/>
</dbReference>
<accession>A0A0A2M1V0</accession>
<keyword evidence="7" id="KW-1185">Reference proteome</keyword>
<evidence type="ECO:0000313" key="6">
    <source>
        <dbReference type="EMBL" id="KGO86219.1"/>
    </source>
</evidence>
<sequence length="90" mass="9927">MNFELETIIGILGAILSSLSFLPQVIKIWKTKSADDLSMPTIVLLAANAATWLTYGVIKDAMPLAITNALMLTMLLVIIFFKLKFKPKNS</sequence>
<dbReference type="InterPro" id="IPR006603">
    <property type="entry name" value="PQ-loop_rpt"/>
</dbReference>
<dbReference type="Gene3D" id="1.20.1280.290">
    <property type="match status" value="1"/>
</dbReference>
<evidence type="ECO:0008006" key="8">
    <source>
        <dbReference type="Google" id="ProtNLM"/>
    </source>
</evidence>
<dbReference type="Proteomes" id="UP000030152">
    <property type="component" value="Unassembled WGS sequence"/>
</dbReference>
<comment type="subcellular location">
    <subcellularLocation>
        <location evidence="1">Membrane</location>
        <topology evidence="1">Multi-pass membrane protein</topology>
    </subcellularLocation>
</comment>
<feature type="transmembrane region" description="Helical" evidence="5">
    <location>
        <begin position="61"/>
        <end position="81"/>
    </location>
</feature>
<evidence type="ECO:0000256" key="3">
    <source>
        <dbReference type="ARBA" id="ARBA00022989"/>
    </source>
</evidence>
<evidence type="ECO:0000313" key="7">
    <source>
        <dbReference type="Proteomes" id="UP000030152"/>
    </source>
</evidence>
<proteinExistence type="predicted"/>
<dbReference type="RefSeq" id="WP_026299863.1">
    <property type="nucleotide sequence ID" value="NZ_JRLX01000011.1"/>
</dbReference>
<dbReference type="EMBL" id="JRLX01000011">
    <property type="protein sequence ID" value="KGO86219.1"/>
    <property type="molecule type" value="Genomic_DNA"/>
</dbReference>
<feature type="transmembrane region" description="Helical" evidence="5">
    <location>
        <begin position="6"/>
        <end position="25"/>
    </location>
</feature>
<keyword evidence="3 5" id="KW-1133">Transmembrane helix</keyword>
<comment type="caution">
    <text evidence="6">The sequence shown here is derived from an EMBL/GenBank/DDBJ whole genome shotgun (WGS) entry which is preliminary data.</text>
</comment>
<dbReference type="AlphaFoldDB" id="A0A0A2M1V0"/>
<gene>
    <name evidence="6" type="ORF">Q765_11595</name>
</gene>
<keyword evidence="4 5" id="KW-0472">Membrane</keyword>
<organism evidence="6 7">
    <name type="scientific">Flavobacterium rivuli WB 3.3-2 = DSM 21788</name>
    <dbReference type="NCBI Taxonomy" id="1121895"/>
    <lineage>
        <taxon>Bacteria</taxon>
        <taxon>Pseudomonadati</taxon>
        <taxon>Bacteroidota</taxon>
        <taxon>Flavobacteriia</taxon>
        <taxon>Flavobacteriales</taxon>
        <taxon>Flavobacteriaceae</taxon>
        <taxon>Flavobacterium</taxon>
    </lineage>
</organism>
<evidence type="ECO:0000256" key="2">
    <source>
        <dbReference type="ARBA" id="ARBA00022692"/>
    </source>
</evidence>
<name>A0A0A2M1V0_9FLAO</name>
<dbReference type="eggNOG" id="COG4095">
    <property type="taxonomic scope" value="Bacteria"/>
</dbReference>
<evidence type="ECO:0000256" key="1">
    <source>
        <dbReference type="ARBA" id="ARBA00004141"/>
    </source>
</evidence>
<protein>
    <recommendedName>
        <fullName evidence="8">MtN3 and saliva related transmembrane protein</fullName>
    </recommendedName>
</protein>
<keyword evidence="2 5" id="KW-0812">Transmembrane</keyword>
<reference evidence="6 7" key="1">
    <citation type="submission" date="2013-09" db="EMBL/GenBank/DDBJ databases">
        <authorList>
            <person name="Zeng Z."/>
            <person name="Chen C."/>
        </authorList>
    </citation>
    <scope>NUCLEOTIDE SEQUENCE [LARGE SCALE GENOMIC DNA]</scope>
    <source>
        <strain evidence="6 7">WB 3.3-2</strain>
    </source>
</reference>
<evidence type="ECO:0000256" key="4">
    <source>
        <dbReference type="ARBA" id="ARBA00023136"/>
    </source>
</evidence>
<dbReference type="Pfam" id="PF04193">
    <property type="entry name" value="PQ-loop"/>
    <property type="match status" value="1"/>
</dbReference>